<gene>
    <name evidence="12" type="ORF">Thert_03244</name>
</gene>
<evidence type="ECO:0000256" key="9">
    <source>
        <dbReference type="ARBA" id="ARBA00023136"/>
    </source>
</evidence>
<dbReference type="GO" id="GO:0044781">
    <property type="term" value="P:bacterial-type flagellum organization"/>
    <property type="evidence" value="ECO:0007669"/>
    <property type="project" value="UniProtKB-KW"/>
</dbReference>
<dbReference type="NCBIfam" id="TIGR02473">
    <property type="entry name" value="flagell_FliJ"/>
    <property type="match status" value="1"/>
</dbReference>
<keyword evidence="12" id="KW-0282">Flagellum</keyword>
<proteinExistence type="inferred from homology"/>
<evidence type="ECO:0000256" key="4">
    <source>
        <dbReference type="ARBA" id="ARBA00022448"/>
    </source>
</evidence>
<keyword evidence="11" id="KW-0175">Coiled coil</keyword>
<keyword evidence="8" id="KW-0653">Protein transport</keyword>
<dbReference type="GO" id="GO:0071973">
    <property type="term" value="P:bacterial-type flagellum-dependent cell motility"/>
    <property type="evidence" value="ECO:0007669"/>
    <property type="project" value="InterPro"/>
</dbReference>
<dbReference type="Gene3D" id="1.10.287.1700">
    <property type="match status" value="1"/>
</dbReference>
<comment type="subcellular location">
    <subcellularLocation>
        <location evidence="1">Cell membrane</location>
        <topology evidence="1">Peripheral membrane protein</topology>
        <orientation evidence="1">Cytoplasmic side</orientation>
    </subcellularLocation>
</comment>
<name>A0A223I2L5_THETR</name>
<dbReference type="GO" id="GO:0005886">
    <property type="term" value="C:plasma membrane"/>
    <property type="evidence" value="ECO:0007669"/>
    <property type="project" value="UniProtKB-SubCell"/>
</dbReference>
<keyword evidence="10" id="KW-1006">Bacterial flagellum protein export</keyword>
<dbReference type="RefSeq" id="WP_015311644.1">
    <property type="nucleotide sequence ID" value="NZ_CP016893.1"/>
</dbReference>
<evidence type="ECO:0000256" key="10">
    <source>
        <dbReference type="ARBA" id="ARBA00023225"/>
    </source>
</evidence>
<evidence type="ECO:0000256" key="5">
    <source>
        <dbReference type="ARBA" id="ARBA00022475"/>
    </source>
</evidence>
<sequence length="150" mass="17847">MKKFRYSLETVLNIKEQKQKMEKEKLALLISKYELQKNKLNEILIKINETLEKNEVNAVMGISVMNLKQFNLYLETLYKKYNEQNEILKALENEIEKARRRLCEASKEKEALENLKEKKYEEYKYQTSLEQNSIIDEQISFKVARSTLGG</sequence>
<dbReference type="GO" id="GO:0006935">
    <property type="term" value="P:chemotaxis"/>
    <property type="evidence" value="ECO:0007669"/>
    <property type="project" value="UniProtKB-KW"/>
</dbReference>
<evidence type="ECO:0000256" key="1">
    <source>
        <dbReference type="ARBA" id="ARBA00004413"/>
    </source>
</evidence>
<dbReference type="Proteomes" id="UP000214975">
    <property type="component" value="Chromosome"/>
</dbReference>
<evidence type="ECO:0000256" key="7">
    <source>
        <dbReference type="ARBA" id="ARBA00022795"/>
    </source>
</evidence>
<evidence type="ECO:0000256" key="8">
    <source>
        <dbReference type="ARBA" id="ARBA00022927"/>
    </source>
</evidence>
<evidence type="ECO:0000256" key="11">
    <source>
        <dbReference type="SAM" id="Coils"/>
    </source>
</evidence>
<keyword evidence="9" id="KW-0472">Membrane</keyword>
<dbReference type="GO" id="GO:0015031">
    <property type="term" value="P:protein transport"/>
    <property type="evidence" value="ECO:0007669"/>
    <property type="project" value="UniProtKB-KW"/>
</dbReference>
<dbReference type="EMBL" id="CP016893">
    <property type="protein sequence ID" value="AST58993.1"/>
    <property type="molecule type" value="Genomic_DNA"/>
</dbReference>
<evidence type="ECO:0000256" key="2">
    <source>
        <dbReference type="ARBA" id="ARBA00010004"/>
    </source>
</evidence>
<keyword evidence="4" id="KW-0813">Transport</keyword>
<reference evidence="12 13" key="1">
    <citation type="submission" date="2016-08" db="EMBL/GenBank/DDBJ databases">
        <title>A novel genetic cassette of butanologenic Thermoanaerobacterium thermosaccharolyticum that directly convert cellulose to butanol.</title>
        <authorList>
            <person name="Li T."/>
            <person name="He J."/>
        </authorList>
    </citation>
    <scope>NUCLEOTIDE SEQUENCE [LARGE SCALE GENOMIC DNA]</scope>
    <source>
        <strain evidence="12 13">TG57</strain>
    </source>
</reference>
<accession>A0A223I2L5</accession>
<comment type="similarity">
    <text evidence="2">Belongs to the FliJ family.</text>
</comment>
<organism evidence="12 13">
    <name type="scientific">Thermoanaerobacterium thermosaccharolyticum</name>
    <name type="common">Clostridium thermosaccharolyticum</name>
    <dbReference type="NCBI Taxonomy" id="1517"/>
    <lineage>
        <taxon>Bacteria</taxon>
        <taxon>Bacillati</taxon>
        <taxon>Bacillota</taxon>
        <taxon>Clostridia</taxon>
        <taxon>Thermoanaerobacterales</taxon>
        <taxon>Thermoanaerobacteraceae</taxon>
        <taxon>Thermoanaerobacterium</taxon>
    </lineage>
</organism>
<keyword evidence="5" id="KW-1003">Cell membrane</keyword>
<evidence type="ECO:0000256" key="3">
    <source>
        <dbReference type="ARBA" id="ARBA00020392"/>
    </source>
</evidence>
<feature type="coiled-coil region" evidence="11">
    <location>
        <begin position="74"/>
        <end position="115"/>
    </location>
</feature>
<evidence type="ECO:0000256" key="6">
    <source>
        <dbReference type="ARBA" id="ARBA00022500"/>
    </source>
</evidence>
<keyword evidence="6" id="KW-0145">Chemotaxis</keyword>
<dbReference type="InterPro" id="IPR053716">
    <property type="entry name" value="Flag_assembly_chemotaxis_eff"/>
</dbReference>
<dbReference type="InterPro" id="IPR012823">
    <property type="entry name" value="Flagell_FliJ"/>
</dbReference>
<dbReference type="AlphaFoldDB" id="A0A223I2L5"/>
<evidence type="ECO:0000313" key="13">
    <source>
        <dbReference type="Proteomes" id="UP000214975"/>
    </source>
</evidence>
<keyword evidence="12" id="KW-0966">Cell projection</keyword>
<keyword evidence="7" id="KW-1005">Bacterial flagellum biogenesis</keyword>
<protein>
    <recommendedName>
        <fullName evidence="3">Flagellar FliJ protein</fullName>
    </recommendedName>
</protein>
<dbReference type="GO" id="GO:0009288">
    <property type="term" value="C:bacterial-type flagellum"/>
    <property type="evidence" value="ECO:0007669"/>
    <property type="project" value="InterPro"/>
</dbReference>
<evidence type="ECO:0000313" key="12">
    <source>
        <dbReference type="EMBL" id="AST58993.1"/>
    </source>
</evidence>
<keyword evidence="12" id="KW-0969">Cilium</keyword>
<dbReference type="Pfam" id="PF02050">
    <property type="entry name" value="FliJ"/>
    <property type="match status" value="1"/>
</dbReference>